<dbReference type="EMBL" id="AMZY02000012">
    <property type="protein sequence ID" value="EMS32680.1"/>
    <property type="molecule type" value="Genomic_DNA"/>
</dbReference>
<reference evidence="1" key="1">
    <citation type="submission" date="2013-01" db="EMBL/GenBank/DDBJ databases">
        <title>Genome assembly of Mariniradius saccharolyticus AK6.</title>
        <authorList>
            <person name="Vaidya B."/>
            <person name="Khatri I."/>
            <person name="Tanuku N.R.S."/>
            <person name="Subramanian S."/>
            <person name="Pinnaka A."/>
        </authorList>
    </citation>
    <scope>NUCLEOTIDE SEQUENCE [LARGE SCALE GENOMIC DNA]</scope>
    <source>
        <strain evidence="1">AK6</strain>
    </source>
</reference>
<organism evidence="1 2">
    <name type="scientific">Mariniradius saccharolyticus AK6</name>
    <dbReference type="NCBI Taxonomy" id="1239962"/>
    <lineage>
        <taxon>Bacteria</taxon>
        <taxon>Pseudomonadati</taxon>
        <taxon>Bacteroidota</taxon>
        <taxon>Cytophagia</taxon>
        <taxon>Cytophagales</taxon>
        <taxon>Cyclobacteriaceae</taxon>
        <taxon>Mariniradius</taxon>
    </lineage>
</organism>
<name>M7X5E1_9BACT</name>
<evidence type="ECO:0000313" key="1">
    <source>
        <dbReference type="EMBL" id="EMS32680.1"/>
    </source>
</evidence>
<protein>
    <submittedName>
        <fullName evidence="1">Uncharacterized protein</fullName>
    </submittedName>
</protein>
<sequence length="42" mass="4757">MKSGKWNLSLSHWTNHKKIPVLTAGIFFDFEDAGLVMPRIGI</sequence>
<keyword evidence="2" id="KW-1185">Reference proteome</keyword>
<comment type="caution">
    <text evidence="1">The sequence shown here is derived from an EMBL/GenBank/DDBJ whole genome shotgun (WGS) entry which is preliminary data.</text>
</comment>
<dbReference type="AlphaFoldDB" id="M7X5E1"/>
<proteinExistence type="predicted"/>
<accession>M7X5E1</accession>
<evidence type="ECO:0000313" key="2">
    <source>
        <dbReference type="Proteomes" id="UP000010953"/>
    </source>
</evidence>
<dbReference type="InParanoid" id="M7X5E1"/>
<dbReference type="Proteomes" id="UP000010953">
    <property type="component" value="Unassembled WGS sequence"/>
</dbReference>
<gene>
    <name evidence="1" type="ORF">C943_01033</name>
</gene>